<keyword evidence="1" id="KW-0812">Transmembrane</keyword>
<feature type="transmembrane region" description="Helical" evidence="1">
    <location>
        <begin position="131"/>
        <end position="152"/>
    </location>
</feature>
<dbReference type="InterPro" id="IPR002656">
    <property type="entry name" value="Acyl_transf_3_dom"/>
</dbReference>
<feature type="transmembrane region" description="Helical" evidence="1">
    <location>
        <begin position="157"/>
        <end position="174"/>
    </location>
</feature>
<feature type="transmembrane region" description="Helical" evidence="1">
    <location>
        <begin position="12"/>
        <end position="29"/>
    </location>
</feature>
<dbReference type="GO" id="GO:0016746">
    <property type="term" value="F:acyltransferase activity"/>
    <property type="evidence" value="ECO:0007669"/>
    <property type="project" value="UniProtKB-KW"/>
</dbReference>
<feature type="transmembrane region" description="Helical" evidence="1">
    <location>
        <begin position="319"/>
        <end position="340"/>
    </location>
</feature>
<keyword evidence="3" id="KW-0808">Transferase</keyword>
<comment type="caution">
    <text evidence="3">The sequence shown here is derived from an EMBL/GenBank/DDBJ whole genome shotgun (WGS) entry which is preliminary data.</text>
</comment>
<feature type="transmembrane region" description="Helical" evidence="1">
    <location>
        <begin position="282"/>
        <end position="299"/>
    </location>
</feature>
<keyword evidence="4" id="KW-1185">Reference proteome</keyword>
<evidence type="ECO:0000259" key="2">
    <source>
        <dbReference type="Pfam" id="PF01757"/>
    </source>
</evidence>
<feature type="domain" description="Acyltransferase 3" evidence="2">
    <location>
        <begin position="5"/>
        <end position="337"/>
    </location>
</feature>
<protein>
    <submittedName>
        <fullName evidence="3">Acyltransferase</fullName>
    </submittedName>
</protein>
<dbReference type="RefSeq" id="WP_379986879.1">
    <property type="nucleotide sequence ID" value="NZ_JADIKD010000010.1"/>
</dbReference>
<gene>
    <name evidence="3" type="ORF">ISS97_09725</name>
</gene>
<feature type="transmembrane region" description="Helical" evidence="1">
    <location>
        <begin position="249"/>
        <end position="270"/>
    </location>
</feature>
<dbReference type="InterPro" id="IPR050879">
    <property type="entry name" value="Acyltransferase_3"/>
</dbReference>
<keyword evidence="1" id="KW-0472">Membrane</keyword>
<organism evidence="3 4">
    <name type="scientific">Dyella koreensis</name>
    <dbReference type="NCBI Taxonomy" id="311235"/>
    <lineage>
        <taxon>Bacteria</taxon>
        <taxon>Pseudomonadati</taxon>
        <taxon>Pseudomonadota</taxon>
        <taxon>Gammaproteobacteria</taxon>
        <taxon>Lysobacterales</taxon>
        <taxon>Rhodanobacteraceae</taxon>
        <taxon>Dyella</taxon>
    </lineage>
</organism>
<dbReference type="Proteomes" id="UP001620408">
    <property type="component" value="Unassembled WGS sequence"/>
</dbReference>
<sequence length="370" mass="41774">MQRLPGLDLLRAIAIVWVMLFHSYIVGGLGDSFSFLERNGWMGVDLFFVLSGYLIGSQLLKPLSQGRPLAFGRFYMRRSFRVLPAYLVVLAVYFTLPWAREAEGIQPLWQFLTYTVNFLIDYRHNQAFSHVWSLCVEEHFYLLFPFLAWWLVRHPSVGKFVGLCVALTIGGMWLRGYLWHHMDGRFVEVIYYPTYNRIDGLLAGVVLASIQAYRPAWWQRLQDKAGLLLLGGLAAVGFSLVIFQDRAGLLATVLGYPLLSWGLALVVVAGTSPSCWLGRWRVPGAGWVALVSYSLYLSHKIVFHLVQAALAEHPQIQGLAAFTVYAVVTLAGGALLYYTVERPFLRMRDRMQKRPHEVAPTVFAPKSAGA</sequence>
<keyword evidence="3" id="KW-0012">Acyltransferase</keyword>
<feature type="transmembrane region" description="Helical" evidence="1">
    <location>
        <begin position="41"/>
        <end position="60"/>
    </location>
</feature>
<accession>A0ABW8K3S4</accession>
<keyword evidence="1" id="KW-1133">Transmembrane helix</keyword>
<name>A0ABW8K3S4_9GAMM</name>
<evidence type="ECO:0000256" key="1">
    <source>
        <dbReference type="SAM" id="Phobius"/>
    </source>
</evidence>
<dbReference type="EMBL" id="JADIKD010000010">
    <property type="protein sequence ID" value="MFK2917544.1"/>
    <property type="molecule type" value="Genomic_DNA"/>
</dbReference>
<proteinExistence type="predicted"/>
<dbReference type="PANTHER" id="PTHR23028">
    <property type="entry name" value="ACETYLTRANSFERASE"/>
    <property type="match status" value="1"/>
</dbReference>
<feature type="transmembrane region" description="Helical" evidence="1">
    <location>
        <begin position="80"/>
        <end position="99"/>
    </location>
</feature>
<dbReference type="PANTHER" id="PTHR23028:SF53">
    <property type="entry name" value="ACYL_TRANSF_3 DOMAIN-CONTAINING PROTEIN"/>
    <property type="match status" value="1"/>
</dbReference>
<reference evidence="3 4" key="1">
    <citation type="submission" date="2020-10" db="EMBL/GenBank/DDBJ databases">
        <title>Phylogeny of dyella-like bacteria.</title>
        <authorList>
            <person name="Fu J."/>
        </authorList>
    </citation>
    <scope>NUCLEOTIDE SEQUENCE [LARGE SCALE GENOMIC DNA]</scope>
    <source>
        <strain evidence="3 4">BB4</strain>
    </source>
</reference>
<feature type="transmembrane region" description="Helical" evidence="1">
    <location>
        <begin position="225"/>
        <end position="243"/>
    </location>
</feature>
<evidence type="ECO:0000313" key="3">
    <source>
        <dbReference type="EMBL" id="MFK2917544.1"/>
    </source>
</evidence>
<dbReference type="Pfam" id="PF01757">
    <property type="entry name" value="Acyl_transf_3"/>
    <property type="match status" value="1"/>
</dbReference>
<evidence type="ECO:0000313" key="4">
    <source>
        <dbReference type="Proteomes" id="UP001620408"/>
    </source>
</evidence>
<feature type="transmembrane region" description="Helical" evidence="1">
    <location>
        <begin position="194"/>
        <end position="213"/>
    </location>
</feature>